<evidence type="ECO:0000313" key="2">
    <source>
        <dbReference type="Proteomes" id="UP000717996"/>
    </source>
</evidence>
<proteinExistence type="predicted"/>
<name>A0A9P7C912_RHIOR</name>
<dbReference type="Gene3D" id="1.20.120.610">
    <property type="entry name" value="lithium bound rotor ring of v- atpase"/>
    <property type="match status" value="1"/>
</dbReference>
<dbReference type="EMBL" id="JAANIT010001332">
    <property type="protein sequence ID" value="KAG1540874.1"/>
    <property type="molecule type" value="Genomic_DNA"/>
</dbReference>
<sequence length="72" mass="7915">MMGCVAVIVFSCKERNKQMENKRVDNWFGLGLGAAYRTAKSGMGLSAVGVLCPDLVLKLYCTCGDGWYLVYL</sequence>
<dbReference type="AlphaFoldDB" id="A0A9P7C912"/>
<evidence type="ECO:0000313" key="1">
    <source>
        <dbReference type="EMBL" id="KAG1540874.1"/>
    </source>
</evidence>
<dbReference type="OrthoDB" id="1744869at2759"/>
<organism evidence="1 2">
    <name type="scientific">Rhizopus oryzae</name>
    <name type="common">Mucormycosis agent</name>
    <name type="synonym">Rhizopus arrhizus var. delemar</name>
    <dbReference type="NCBI Taxonomy" id="64495"/>
    <lineage>
        <taxon>Eukaryota</taxon>
        <taxon>Fungi</taxon>
        <taxon>Fungi incertae sedis</taxon>
        <taxon>Mucoromycota</taxon>
        <taxon>Mucoromycotina</taxon>
        <taxon>Mucoromycetes</taxon>
        <taxon>Mucorales</taxon>
        <taxon>Mucorineae</taxon>
        <taxon>Rhizopodaceae</taxon>
        <taxon>Rhizopus</taxon>
    </lineage>
</organism>
<comment type="caution">
    <text evidence="1">The sequence shown here is derived from an EMBL/GenBank/DDBJ whole genome shotgun (WGS) entry which is preliminary data.</text>
</comment>
<protein>
    <submittedName>
        <fullName evidence="1">Uncharacterized protein</fullName>
    </submittedName>
</protein>
<gene>
    <name evidence="1" type="ORF">G6F51_008256</name>
</gene>
<dbReference type="InterPro" id="IPR035921">
    <property type="entry name" value="F/V-ATP_Csub_sf"/>
</dbReference>
<reference evidence="1" key="1">
    <citation type="journal article" date="2020" name="Microb. Genom.">
        <title>Genetic diversity of clinical and environmental Mucorales isolates obtained from an investigation of mucormycosis cases among solid organ transplant recipients.</title>
        <authorList>
            <person name="Nguyen M.H."/>
            <person name="Kaul D."/>
            <person name="Muto C."/>
            <person name="Cheng S.J."/>
            <person name="Richter R.A."/>
            <person name="Bruno V.M."/>
            <person name="Liu G."/>
            <person name="Beyhan S."/>
            <person name="Sundermann A.J."/>
            <person name="Mounaud S."/>
            <person name="Pasculle A.W."/>
            <person name="Nierman W.C."/>
            <person name="Driscoll E."/>
            <person name="Cumbie R."/>
            <person name="Clancy C.J."/>
            <person name="Dupont C.L."/>
        </authorList>
    </citation>
    <scope>NUCLEOTIDE SEQUENCE</scope>
    <source>
        <strain evidence="1">GL16</strain>
    </source>
</reference>
<dbReference type="Proteomes" id="UP000717996">
    <property type="component" value="Unassembled WGS sequence"/>
</dbReference>
<accession>A0A9P7C912</accession>